<comment type="subcellular location">
    <subcellularLocation>
        <location evidence="1">Cytoplasm</location>
    </subcellularLocation>
</comment>
<protein>
    <submittedName>
        <fullName evidence="5">Nitroreductase family protein</fullName>
    </submittedName>
</protein>
<dbReference type="InterPro" id="IPR033877">
    <property type="entry name" value="Frm2/Hbn1"/>
</dbReference>
<evidence type="ECO:0000256" key="2">
    <source>
        <dbReference type="ARBA" id="ARBA00022490"/>
    </source>
</evidence>
<dbReference type="PANTHER" id="PTHR43035:SF1">
    <property type="entry name" value="FATTY ACID REPRESSION MUTANT PROTEIN 2-RELATED"/>
    <property type="match status" value="1"/>
</dbReference>
<dbReference type="SUPFAM" id="SSF55469">
    <property type="entry name" value="FMN-dependent nitroreductase-like"/>
    <property type="match status" value="1"/>
</dbReference>
<evidence type="ECO:0000256" key="3">
    <source>
        <dbReference type="ARBA" id="ARBA00023002"/>
    </source>
</evidence>
<organism evidence="5 6">
    <name type="scientific">Providencia rettgeri</name>
    <dbReference type="NCBI Taxonomy" id="587"/>
    <lineage>
        <taxon>Bacteria</taxon>
        <taxon>Pseudomonadati</taxon>
        <taxon>Pseudomonadota</taxon>
        <taxon>Gammaproteobacteria</taxon>
        <taxon>Enterobacterales</taxon>
        <taxon>Morganellaceae</taxon>
        <taxon>Providencia</taxon>
    </lineage>
</organism>
<keyword evidence="3" id="KW-0560">Oxidoreductase</keyword>
<dbReference type="FunFam" id="3.40.109.10:FF:000001">
    <property type="entry name" value="Nitroreductase family"/>
    <property type="match status" value="1"/>
</dbReference>
<dbReference type="PANTHER" id="PTHR43035">
    <property type="entry name" value="FATTY ACID REPRESSION MUTANT PROTEIN 2-RELATED"/>
    <property type="match status" value="1"/>
</dbReference>
<feature type="domain" description="Nitroreductase" evidence="4">
    <location>
        <begin position="9"/>
        <end position="177"/>
    </location>
</feature>
<dbReference type="AlphaFoldDB" id="A0A1J0E3B6"/>
<dbReference type="InterPro" id="IPR029479">
    <property type="entry name" value="Nitroreductase"/>
</dbReference>
<dbReference type="RefSeq" id="WP_042846961.1">
    <property type="nucleotide sequence ID" value="NZ_ABEXNG020000020.1"/>
</dbReference>
<dbReference type="Proteomes" id="UP000824410">
    <property type="component" value="Unassembled WGS sequence"/>
</dbReference>
<sequence>MSNAFIEMIKNRRTIYNLGDALPVSEEHVTKLIKEAVKHSPSSFNSQTSRVVILFGAEHKKLWNITKEALRKIVPEQAFAATEQKIDSFAAGAGSVLFFEDQDIVTGLQEQFPLYADNFPIWSEQASGIAQFAVWTALSQENIGASLQHYNPLIDNDVQKTWNVPANWILRAQLVFGSINAPAGDKDFMADEVRFKVFK</sequence>
<evidence type="ECO:0000313" key="5">
    <source>
        <dbReference type="EMBL" id="MBX6980318.1"/>
    </source>
</evidence>
<evidence type="ECO:0000313" key="6">
    <source>
        <dbReference type="Proteomes" id="UP000824410"/>
    </source>
</evidence>
<keyword evidence="2" id="KW-0963">Cytoplasm</keyword>
<evidence type="ECO:0000256" key="1">
    <source>
        <dbReference type="ARBA" id="ARBA00004496"/>
    </source>
</evidence>
<dbReference type="Pfam" id="PF00881">
    <property type="entry name" value="Nitroreductase"/>
    <property type="match status" value="1"/>
</dbReference>
<dbReference type="GO" id="GO:0005737">
    <property type="term" value="C:cytoplasm"/>
    <property type="evidence" value="ECO:0007669"/>
    <property type="project" value="UniProtKB-SubCell"/>
</dbReference>
<comment type="caution">
    <text evidence="5">The sequence shown here is derived from an EMBL/GenBank/DDBJ whole genome shotgun (WGS) entry which is preliminary data.</text>
</comment>
<accession>A0A1J0E3B6</accession>
<proteinExistence type="predicted"/>
<dbReference type="EMBL" id="SHDO01000009">
    <property type="protein sequence ID" value="MBX6980318.1"/>
    <property type="molecule type" value="Genomic_DNA"/>
</dbReference>
<gene>
    <name evidence="5" type="ORF">EX242_08590</name>
</gene>
<dbReference type="InterPro" id="IPR000415">
    <property type="entry name" value="Nitroreductase-like"/>
</dbReference>
<reference evidence="5" key="1">
    <citation type="submission" date="2019-02" db="EMBL/GenBank/DDBJ databases">
        <title>Genomic characterization of isolates from hospital effluents in KZN, South Africa.</title>
        <authorList>
            <person name="Ntshobeni N."/>
            <person name="Allam M."/>
            <person name="Ismail A."/>
            <person name="Amoako D."/>
            <person name="Essack S."/>
            <person name="Chenia H."/>
        </authorList>
    </citation>
    <scope>NUCLEOTIDE SEQUENCE</scope>
    <source>
        <strain evidence="5">AFE97_S1</strain>
    </source>
</reference>
<dbReference type="Gene3D" id="3.40.109.10">
    <property type="entry name" value="NADH Oxidase"/>
    <property type="match status" value="1"/>
</dbReference>
<evidence type="ECO:0000259" key="4">
    <source>
        <dbReference type="Pfam" id="PF00881"/>
    </source>
</evidence>
<dbReference type="KEGG" id="prg:RB151_007020"/>
<dbReference type="GO" id="GO:0034599">
    <property type="term" value="P:cellular response to oxidative stress"/>
    <property type="evidence" value="ECO:0007669"/>
    <property type="project" value="InterPro"/>
</dbReference>
<dbReference type="OrthoDB" id="9810617at2"/>
<dbReference type="GO" id="GO:0016491">
    <property type="term" value="F:oxidoreductase activity"/>
    <property type="evidence" value="ECO:0007669"/>
    <property type="project" value="UniProtKB-KW"/>
</dbReference>
<name>A0A1J0E3B6_PRORE</name>
<dbReference type="CDD" id="cd02140">
    <property type="entry name" value="Frm2-like"/>
    <property type="match status" value="1"/>
</dbReference>